<name>A0AAD3CP22_9STRA</name>
<dbReference type="InterPro" id="IPR010400">
    <property type="entry name" value="PITH_dom"/>
</dbReference>
<protein>
    <recommendedName>
        <fullName evidence="2">PITH domain-containing protein</fullName>
    </recommendedName>
</protein>
<feature type="domain" description="PITH" evidence="2">
    <location>
        <begin position="9"/>
        <end position="221"/>
    </location>
</feature>
<evidence type="ECO:0000313" key="3">
    <source>
        <dbReference type="EMBL" id="GFH48195.1"/>
    </source>
</evidence>
<evidence type="ECO:0000259" key="2">
    <source>
        <dbReference type="PROSITE" id="PS51532"/>
    </source>
</evidence>
<dbReference type="GO" id="GO:0005737">
    <property type="term" value="C:cytoplasm"/>
    <property type="evidence" value="ECO:0007669"/>
    <property type="project" value="UniProtKB-ARBA"/>
</dbReference>
<comment type="similarity">
    <text evidence="1">Belongs to the PITHD1 family.</text>
</comment>
<dbReference type="PANTHER" id="PTHR12175:SF1">
    <property type="entry name" value="PITH DOMAIN-CONTAINING PROTEIN 1"/>
    <property type="match status" value="1"/>
</dbReference>
<sequence>MACTGHSHDHDHEDQLGLSLLQYIDQSQVFCLNEHRENAGRSVLKPYEDRLSLEPNLQSPRDDDDIELLMHIPFTEAVTIRSICVSGRASIFKPDDEDESTSAPFTCKVFANRTDLDFDTARELEPDVKIELLPPEHLAEVQTDDSKGPGTLDFPLRPASKFKMCTSITLFFGDNYAKIMAEAEGNDDEDVIPTEINYIGFKGSGTSVKRQAVECVYETRGMKKDHKQPGAEFGAKEGPSI</sequence>
<evidence type="ECO:0000313" key="4">
    <source>
        <dbReference type="Proteomes" id="UP001054902"/>
    </source>
</evidence>
<proteinExistence type="inferred from homology"/>
<evidence type="ECO:0000256" key="1">
    <source>
        <dbReference type="ARBA" id="ARBA00025788"/>
    </source>
</evidence>
<keyword evidence="4" id="KW-1185">Reference proteome</keyword>
<dbReference type="Pfam" id="PF06201">
    <property type="entry name" value="PITH"/>
    <property type="match status" value="1"/>
</dbReference>
<dbReference type="InterPro" id="IPR045099">
    <property type="entry name" value="PITH1-like"/>
</dbReference>
<dbReference type="Proteomes" id="UP001054902">
    <property type="component" value="Unassembled WGS sequence"/>
</dbReference>
<dbReference type="EMBL" id="BLLK01000027">
    <property type="protein sequence ID" value="GFH48195.1"/>
    <property type="molecule type" value="Genomic_DNA"/>
</dbReference>
<reference evidence="3 4" key="1">
    <citation type="journal article" date="2021" name="Sci. Rep.">
        <title>The genome of the diatom Chaetoceros tenuissimus carries an ancient integrated fragment of an extant virus.</title>
        <authorList>
            <person name="Hongo Y."/>
            <person name="Kimura K."/>
            <person name="Takaki Y."/>
            <person name="Yoshida Y."/>
            <person name="Baba S."/>
            <person name="Kobayashi G."/>
            <person name="Nagasaki K."/>
            <person name="Hano T."/>
            <person name="Tomaru Y."/>
        </authorList>
    </citation>
    <scope>NUCLEOTIDE SEQUENCE [LARGE SCALE GENOMIC DNA]</scope>
    <source>
        <strain evidence="3 4">NIES-3715</strain>
    </source>
</reference>
<dbReference type="Gene3D" id="2.60.120.470">
    <property type="entry name" value="PITH domain"/>
    <property type="match status" value="1"/>
</dbReference>
<comment type="caution">
    <text evidence="3">The sequence shown here is derived from an EMBL/GenBank/DDBJ whole genome shotgun (WGS) entry which is preliminary data.</text>
</comment>
<gene>
    <name evidence="3" type="ORF">CTEN210_04671</name>
</gene>
<organism evidence="3 4">
    <name type="scientific">Chaetoceros tenuissimus</name>
    <dbReference type="NCBI Taxonomy" id="426638"/>
    <lineage>
        <taxon>Eukaryota</taxon>
        <taxon>Sar</taxon>
        <taxon>Stramenopiles</taxon>
        <taxon>Ochrophyta</taxon>
        <taxon>Bacillariophyta</taxon>
        <taxon>Coscinodiscophyceae</taxon>
        <taxon>Chaetocerotophycidae</taxon>
        <taxon>Chaetocerotales</taxon>
        <taxon>Chaetocerotaceae</taxon>
        <taxon>Chaetoceros</taxon>
    </lineage>
</organism>
<dbReference type="InterPro" id="IPR037047">
    <property type="entry name" value="PITH_dom_sf"/>
</dbReference>
<dbReference type="PANTHER" id="PTHR12175">
    <property type="entry name" value="AD039 HT014 THIOREDOXIN FAMILY TRP26"/>
    <property type="match status" value="1"/>
</dbReference>
<dbReference type="AlphaFoldDB" id="A0AAD3CP22"/>
<dbReference type="PROSITE" id="PS51532">
    <property type="entry name" value="PITH"/>
    <property type="match status" value="1"/>
</dbReference>
<dbReference type="InterPro" id="IPR008979">
    <property type="entry name" value="Galactose-bd-like_sf"/>
</dbReference>
<accession>A0AAD3CP22</accession>
<dbReference type="SUPFAM" id="SSF49785">
    <property type="entry name" value="Galactose-binding domain-like"/>
    <property type="match status" value="1"/>
</dbReference>